<dbReference type="PANTHER" id="PTHR22896">
    <property type="entry name" value="CDK5 AND ABL1 ENZYME SUBSTRATE 1"/>
    <property type="match status" value="1"/>
</dbReference>
<evidence type="ECO:0000313" key="1">
    <source>
        <dbReference type="Proteomes" id="UP000095280"/>
    </source>
</evidence>
<name>A0A1I8JNR5_9PLAT</name>
<keyword evidence="1" id="KW-1185">Reference proteome</keyword>
<dbReference type="Proteomes" id="UP000095280">
    <property type="component" value="Unplaced"/>
</dbReference>
<dbReference type="PANTHER" id="PTHR22896:SF0">
    <property type="entry name" value="CYCLIN N-TERMINAL DOMAIN-CONTAINING PROTEIN"/>
    <property type="match status" value="1"/>
</dbReference>
<organism evidence="1 2">
    <name type="scientific">Macrostomum lignano</name>
    <dbReference type="NCBI Taxonomy" id="282301"/>
    <lineage>
        <taxon>Eukaryota</taxon>
        <taxon>Metazoa</taxon>
        <taxon>Spiralia</taxon>
        <taxon>Lophotrochozoa</taxon>
        <taxon>Platyhelminthes</taxon>
        <taxon>Rhabditophora</taxon>
        <taxon>Macrostomorpha</taxon>
        <taxon>Macrostomida</taxon>
        <taxon>Macrostomidae</taxon>
        <taxon>Macrostomum</taxon>
    </lineage>
</organism>
<dbReference type="GO" id="GO:0051726">
    <property type="term" value="P:regulation of cell cycle"/>
    <property type="evidence" value="ECO:0007669"/>
    <property type="project" value="InterPro"/>
</dbReference>
<evidence type="ECO:0000313" key="2">
    <source>
        <dbReference type="WBParaSite" id="snap_masked-unitig_19181-processed-gene-0.1-mRNA-1"/>
    </source>
</evidence>
<dbReference type="WBParaSite" id="snap_masked-unitig_19181-processed-gene-0.1-mRNA-1">
    <property type="protein sequence ID" value="snap_masked-unitig_19181-processed-gene-0.1-mRNA-1"/>
    <property type="gene ID" value="snap_masked-unitig_19181-processed-gene-0.1"/>
</dbReference>
<proteinExistence type="predicted"/>
<dbReference type="InterPro" id="IPR012388">
    <property type="entry name" value="CABLES1/2"/>
</dbReference>
<protein>
    <submittedName>
        <fullName evidence="2">Myotubularin phosphatase domain-containing protein</fullName>
    </submittedName>
</protein>
<dbReference type="AlphaFoldDB" id="A0A1I8JNR5"/>
<sequence length="186" mass="20284">CVSYAHLLQPSALRRRYLDGQLSVSSRGSDSGSGSGISVGLTPYKRFVSADEYSQLAAVSGQANGSAVLASVSESAPLVAYHPHLLDNPELVCGKHRTVLNFSSFRPAWTPGRVAQAYVFFEKLALKELESAFRLSRREILPRNGGPCSAWSFSLAVPDYEVLSHQQRILNSSVLSQREMMDALPI</sequence>
<reference evidence="2" key="1">
    <citation type="submission" date="2016-11" db="UniProtKB">
        <authorList>
            <consortium name="WormBaseParasite"/>
        </authorList>
    </citation>
    <scope>IDENTIFICATION</scope>
</reference>
<accession>A0A1I8JNR5</accession>